<evidence type="ECO:0000313" key="10">
    <source>
        <dbReference type="Proteomes" id="UP001157069"/>
    </source>
</evidence>
<dbReference type="Proteomes" id="UP001157069">
    <property type="component" value="Unassembled WGS sequence"/>
</dbReference>
<evidence type="ECO:0000256" key="2">
    <source>
        <dbReference type="ARBA" id="ARBA00008610"/>
    </source>
</evidence>
<organism evidence="9 10">
    <name type="scientific">Homoserinibacter gongjuensis</name>
    <dbReference type="NCBI Taxonomy" id="1162968"/>
    <lineage>
        <taxon>Bacteria</taxon>
        <taxon>Bacillati</taxon>
        <taxon>Actinomycetota</taxon>
        <taxon>Actinomycetes</taxon>
        <taxon>Micrococcales</taxon>
        <taxon>Microbacteriaceae</taxon>
        <taxon>Homoserinibacter</taxon>
    </lineage>
</organism>
<sequence length="336" mass="35678">MRTRKMLPVLALSALLALTACTSDGAPQGGDNGDEPTLRVAVILPGETTDKGFNKTGEQTVELLEKEFGAEATLTESVNPAQQVDVYRQYAQQGYDLVVGWGGQFSDGAVAAAEEFPDTKFLVVSSAVENGSNLASYDTALEDWHFVGGYLMGRLSKTGVVGQVSGQCFASTASGQNGTRDGAKYANPDIEWLATYTGDFEDPTKAQQAAQAMIDQGADMLATNLNQGVYGVVQAAKASPGVGVVTEWLDNSADAPGVILSGVDKSYARFVGVKVQQILDGTWKGEHERFFLPEDWGPAIFKTADIPDDVYQDALDVQAKIASGELDVVRDETCPG</sequence>
<dbReference type="Gene3D" id="3.40.50.2300">
    <property type="match status" value="2"/>
</dbReference>
<dbReference type="PANTHER" id="PTHR34296:SF2">
    <property type="entry name" value="ABC TRANSPORTER GUANOSINE-BINDING PROTEIN NUPN"/>
    <property type="match status" value="1"/>
</dbReference>
<dbReference type="InterPro" id="IPR050957">
    <property type="entry name" value="BMP_lipoprotein"/>
</dbReference>
<name>A0ABQ6JVF6_9MICO</name>
<protein>
    <submittedName>
        <fullName evidence="9">BMP family ABC transporter substrate-binding protein</fullName>
    </submittedName>
</protein>
<evidence type="ECO:0000256" key="4">
    <source>
        <dbReference type="ARBA" id="ARBA00022729"/>
    </source>
</evidence>
<evidence type="ECO:0000313" key="9">
    <source>
        <dbReference type="EMBL" id="GMA91099.1"/>
    </source>
</evidence>
<evidence type="ECO:0000256" key="6">
    <source>
        <dbReference type="ARBA" id="ARBA00023288"/>
    </source>
</evidence>
<dbReference type="EMBL" id="BSVA01000001">
    <property type="protein sequence ID" value="GMA91099.1"/>
    <property type="molecule type" value="Genomic_DNA"/>
</dbReference>
<comment type="subcellular location">
    <subcellularLocation>
        <location evidence="1">Cell membrane</location>
        <topology evidence="1">Lipid-anchor</topology>
    </subcellularLocation>
</comment>
<reference evidence="10" key="1">
    <citation type="journal article" date="2019" name="Int. J. Syst. Evol. Microbiol.">
        <title>The Global Catalogue of Microorganisms (GCM) 10K type strain sequencing project: providing services to taxonomists for standard genome sequencing and annotation.</title>
        <authorList>
            <consortium name="The Broad Institute Genomics Platform"/>
            <consortium name="The Broad Institute Genome Sequencing Center for Infectious Disease"/>
            <person name="Wu L."/>
            <person name="Ma J."/>
        </authorList>
    </citation>
    <scope>NUCLEOTIDE SEQUENCE [LARGE SCALE GENOMIC DNA]</scope>
    <source>
        <strain evidence="10">NBRC 108755</strain>
    </source>
</reference>
<evidence type="ECO:0000256" key="3">
    <source>
        <dbReference type="ARBA" id="ARBA00022475"/>
    </source>
</evidence>
<keyword evidence="5" id="KW-0472">Membrane</keyword>
<dbReference type="CDD" id="cd06304">
    <property type="entry name" value="PBP1_BmpA_Med_PnrA-like"/>
    <property type="match status" value="1"/>
</dbReference>
<evidence type="ECO:0000256" key="7">
    <source>
        <dbReference type="SAM" id="SignalP"/>
    </source>
</evidence>
<comment type="similarity">
    <text evidence="2">Belongs to the BMP lipoprotein family.</text>
</comment>
<accession>A0ABQ6JVF6</accession>
<proteinExistence type="inferred from homology"/>
<evidence type="ECO:0000256" key="1">
    <source>
        <dbReference type="ARBA" id="ARBA00004193"/>
    </source>
</evidence>
<dbReference type="PANTHER" id="PTHR34296">
    <property type="entry name" value="TRANSCRIPTIONAL ACTIVATOR PROTEIN MED"/>
    <property type="match status" value="1"/>
</dbReference>
<comment type="caution">
    <text evidence="9">The sequence shown here is derived from an EMBL/GenBank/DDBJ whole genome shotgun (WGS) entry which is preliminary data.</text>
</comment>
<evidence type="ECO:0000256" key="5">
    <source>
        <dbReference type="ARBA" id="ARBA00023136"/>
    </source>
</evidence>
<gene>
    <name evidence="9" type="ORF">GCM10025869_16280</name>
</gene>
<keyword evidence="6" id="KW-0449">Lipoprotein</keyword>
<keyword evidence="4 7" id="KW-0732">Signal</keyword>
<dbReference type="InterPro" id="IPR003760">
    <property type="entry name" value="PnrA-like"/>
</dbReference>
<dbReference type="SUPFAM" id="SSF53822">
    <property type="entry name" value="Periplasmic binding protein-like I"/>
    <property type="match status" value="1"/>
</dbReference>
<feature type="signal peptide" evidence="7">
    <location>
        <begin position="1"/>
        <end position="22"/>
    </location>
</feature>
<evidence type="ECO:0000259" key="8">
    <source>
        <dbReference type="Pfam" id="PF02608"/>
    </source>
</evidence>
<keyword evidence="3" id="KW-1003">Cell membrane</keyword>
<keyword evidence="10" id="KW-1185">Reference proteome</keyword>
<dbReference type="PROSITE" id="PS51257">
    <property type="entry name" value="PROKAR_LIPOPROTEIN"/>
    <property type="match status" value="1"/>
</dbReference>
<dbReference type="InterPro" id="IPR028082">
    <property type="entry name" value="Peripla_BP_I"/>
</dbReference>
<dbReference type="Pfam" id="PF02608">
    <property type="entry name" value="Bmp"/>
    <property type="match status" value="1"/>
</dbReference>
<feature type="domain" description="ABC transporter substrate-binding protein PnrA-like" evidence="8">
    <location>
        <begin position="39"/>
        <end position="291"/>
    </location>
</feature>
<feature type="chain" id="PRO_5045710117" evidence="7">
    <location>
        <begin position="23"/>
        <end position="336"/>
    </location>
</feature>